<organism evidence="15 16">
    <name type="scientific">Clunio marinus</name>
    <dbReference type="NCBI Taxonomy" id="568069"/>
    <lineage>
        <taxon>Eukaryota</taxon>
        <taxon>Metazoa</taxon>
        <taxon>Ecdysozoa</taxon>
        <taxon>Arthropoda</taxon>
        <taxon>Hexapoda</taxon>
        <taxon>Insecta</taxon>
        <taxon>Pterygota</taxon>
        <taxon>Neoptera</taxon>
        <taxon>Endopterygota</taxon>
        <taxon>Diptera</taxon>
        <taxon>Nematocera</taxon>
        <taxon>Chironomoidea</taxon>
        <taxon>Chironomidae</taxon>
        <taxon>Clunio</taxon>
    </lineage>
</organism>
<evidence type="ECO:0000256" key="2">
    <source>
        <dbReference type="ARBA" id="ARBA00010857"/>
    </source>
</evidence>
<evidence type="ECO:0000256" key="3">
    <source>
        <dbReference type="ARBA" id="ARBA00013932"/>
    </source>
</evidence>
<dbReference type="FunFam" id="2.20.25.10:FF:000007">
    <property type="entry name" value="Transcription initiation factor IIB"/>
    <property type="match status" value="1"/>
</dbReference>
<evidence type="ECO:0000256" key="8">
    <source>
        <dbReference type="ARBA" id="ARBA00023015"/>
    </source>
</evidence>
<keyword evidence="5" id="KW-0677">Repeat</keyword>
<dbReference type="Pfam" id="PF08271">
    <property type="entry name" value="Zn_Ribbon_TF"/>
    <property type="match status" value="1"/>
</dbReference>
<dbReference type="GO" id="GO:0017025">
    <property type="term" value="F:TBP-class protein binding"/>
    <property type="evidence" value="ECO:0007669"/>
    <property type="project" value="InterPro"/>
</dbReference>
<dbReference type="OrthoDB" id="25790at2759"/>
<dbReference type="GO" id="GO:0008270">
    <property type="term" value="F:zinc ion binding"/>
    <property type="evidence" value="ECO:0007669"/>
    <property type="project" value="UniProtKB-KW"/>
</dbReference>
<proteinExistence type="inferred from homology"/>
<keyword evidence="10" id="KW-0539">Nucleus</keyword>
<dbReference type="PRINTS" id="PR00685">
    <property type="entry name" value="TIFACTORIIB"/>
</dbReference>
<dbReference type="EMBL" id="CVRI01000001">
    <property type="protein sequence ID" value="CRK86457.1"/>
    <property type="molecule type" value="Genomic_DNA"/>
</dbReference>
<keyword evidence="4" id="KW-0479">Metal-binding</keyword>
<dbReference type="PROSITE" id="PS51134">
    <property type="entry name" value="ZF_TFIIB"/>
    <property type="match status" value="1"/>
</dbReference>
<dbReference type="InterPro" id="IPR013137">
    <property type="entry name" value="Znf_TFIIB"/>
</dbReference>
<dbReference type="SUPFAM" id="SSF47954">
    <property type="entry name" value="Cyclin-like"/>
    <property type="match status" value="2"/>
</dbReference>
<evidence type="ECO:0000256" key="13">
    <source>
        <dbReference type="PROSITE-ProRule" id="PRU00469"/>
    </source>
</evidence>
<dbReference type="GO" id="GO:0006367">
    <property type="term" value="P:transcription initiation at RNA polymerase II promoter"/>
    <property type="evidence" value="ECO:0007669"/>
    <property type="project" value="TreeGrafter"/>
</dbReference>
<evidence type="ECO:0000256" key="6">
    <source>
        <dbReference type="ARBA" id="ARBA00022771"/>
    </source>
</evidence>
<dbReference type="SMART" id="SM00385">
    <property type="entry name" value="CYCLIN"/>
    <property type="match status" value="2"/>
</dbReference>
<evidence type="ECO:0000256" key="4">
    <source>
        <dbReference type="ARBA" id="ARBA00022723"/>
    </source>
</evidence>
<evidence type="ECO:0000313" key="16">
    <source>
        <dbReference type="Proteomes" id="UP000183832"/>
    </source>
</evidence>
<evidence type="ECO:0000259" key="14">
    <source>
        <dbReference type="PROSITE" id="PS51134"/>
    </source>
</evidence>
<evidence type="ECO:0000256" key="5">
    <source>
        <dbReference type="ARBA" id="ARBA00022737"/>
    </source>
</evidence>
<reference evidence="15 16" key="1">
    <citation type="submission" date="2015-04" db="EMBL/GenBank/DDBJ databases">
        <authorList>
            <person name="Syromyatnikov M.Y."/>
            <person name="Popov V.N."/>
        </authorList>
    </citation>
    <scope>NUCLEOTIDE SEQUENCE [LARGE SCALE GENOMIC DNA]</scope>
</reference>
<dbReference type="GO" id="GO:0005634">
    <property type="term" value="C:nucleus"/>
    <property type="evidence" value="ECO:0007669"/>
    <property type="project" value="UniProtKB-SubCell"/>
</dbReference>
<keyword evidence="16" id="KW-1185">Reference proteome</keyword>
<dbReference type="GO" id="GO:0070897">
    <property type="term" value="P:transcription preinitiation complex assembly"/>
    <property type="evidence" value="ECO:0007669"/>
    <property type="project" value="InterPro"/>
</dbReference>
<dbReference type="InterPro" id="IPR013150">
    <property type="entry name" value="TFIIB_cyclin"/>
</dbReference>
<dbReference type="AlphaFoldDB" id="A0A1J1HJN0"/>
<sequence length="314" mass="34010">MASTSSYKDKVVCNHHPDAPLIEDYRAGDMICSECGLIVGDRVIDVGSEWRTFSNEKASVDPSRVGGPENPLLSGGDLSTMIGPGTGAASFDAFGTSKYQNRRTMSSSDRALITAFREISSMADRINLPKTIVDRANNLFKQVHDGKSLKGRSNDAKASACLYIACRQEGVPRTFKEICAISRVSKKEIGRCFKLTLKALATSVDLITTADFMSRFCANLVLPNSVQRAATHIARKAVELDIVPGRSPISVAAAAIYMASQASENKKTHKEIGDIAGVAEATIRQSYKLMYGHAKALFPEDFVFATPIEQLPPL</sequence>
<dbReference type="FunFam" id="1.10.472.10:FF:000008">
    <property type="entry name" value="Transcription initiation factor IIB"/>
    <property type="match status" value="1"/>
</dbReference>
<dbReference type="GO" id="GO:0016251">
    <property type="term" value="F:RNA polymerase II general transcription initiation factor activity"/>
    <property type="evidence" value="ECO:0007669"/>
    <property type="project" value="TreeGrafter"/>
</dbReference>
<dbReference type="InterPro" id="IPR036915">
    <property type="entry name" value="Cyclin-like_sf"/>
</dbReference>
<dbReference type="STRING" id="568069.A0A1J1HJN0"/>
<dbReference type="GO" id="GO:0097550">
    <property type="term" value="C:transcription preinitiation complex"/>
    <property type="evidence" value="ECO:0007669"/>
    <property type="project" value="TreeGrafter"/>
</dbReference>
<name>A0A1J1HJN0_9DIPT</name>
<evidence type="ECO:0000256" key="9">
    <source>
        <dbReference type="ARBA" id="ARBA00023163"/>
    </source>
</evidence>
<dbReference type="PANTHER" id="PTHR11618:SF13">
    <property type="entry name" value="TRANSCRIPTION INITIATION FACTOR IIB"/>
    <property type="match status" value="1"/>
</dbReference>
<dbReference type="InterPro" id="IPR013763">
    <property type="entry name" value="Cyclin-like_dom"/>
</dbReference>
<keyword evidence="8" id="KW-0805">Transcription regulation</keyword>
<evidence type="ECO:0000313" key="15">
    <source>
        <dbReference type="EMBL" id="CRK86457.1"/>
    </source>
</evidence>
<dbReference type="CDD" id="cd20551">
    <property type="entry name" value="CYCLIN_TFIIB_rpt1"/>
    <property type="match status" value="1"/>
</dbReference>
<gene>
    <name evidence="15" type="ORF">CLUMA_CG000168</name>
</gene>
<keyword evidence="6 13" id="KW-0863">Zinc-finger</keyword>
<dbReference type="InterPro" id="IPR023486">
    <property type="entry name" value="TFIIB_CS"/>
</dbReference>
<evidence type="ECO:0000256" key="7">
    <source>
        <dbReference type="ARBA" id="ARBA00022833"/>
    </source>
</evidence>
<evidence type="ECO:0000256" key="10">
    <source>
        <dbReference type="ARBA" id="ARBA00023242"/>
    </source>
</evidence>
<dbReference type="Pfam" id="PF00382">
    <property type="entry name" value="TFIIB"/>
    <property type="match status" value="2"/>
</dbReference>
<keyword evidence="7" id="KW-0862">Zinc</keyword>
<accession>A0A1J1HJN0</accession>
<evidence type="ECO:0000256" key="12">
    <source>
        <dbReference type="ARBA" id="ARBA00056616"/>
    </source>
</evidence>
<feature type="domain" description="TFIIB-type" evidence="14">
    <location>
        <begin position="9"/>
        <end position="40"/>
    </location>
</feature>
<comment type="function">
    <text evidence="12">General factor that plays a major role in the activation of eukaryotic genes transcribed by RNA polymerase II.</text>
</comment>
<evidence type="ECO:0000256" key="1">
    <source>
        <dbReference type="ARBA" id="ARBA00004123"/>
    </source>
</evidence>
<dbReference type="InterPro" id="IPR000812">
    <property type="entry name" value="TFIIB"/>
</dbReference>
<dbReference type="SUPFAM" id="SSF57783">
    <property type="entry name" value="Zinc beta-ribbon"/>
    <property type="match status" value="1"/>
</dbReference>
<dbReference type="Gene3D" id="2.20.25.10">
    <property type="match status" value="1"/>
</dbReference>
<dbReference type="PROSITE" id="PS00782">
    <property type="entry name" value="TFIIB"/>
    <property type="match status" value="2"/>
</dbReference>
<dbReference type="CDD" id="cd20552">
    <property type="entry name" value="CYCLIN_TFIIB_rpt2"/>
    <property type="match status" value="1"/>
</dbReference>
<comment type="subcellular location">
    <subcellularLocation>
        <location evidence="1">Nucleus</location>
    </subcellularLocation>
</comment>
<dbReference type="PANTHER" id="PTHR11618">
    <property type="entry name" value="TRANSCRIPTION INITIATION FACTOR IIB-RELATED"/>
    <property type="match status" value="1"/>
</dbReference>
<dbReference type="Gene3D" id="1.10.472.10">
    <property type="entry name" value="Cyclin-like"/>
    <property type="match status" value="2"/>
</dbReference>
<evidence type="ECO:0000256" key="11">
    <source>
        <dbReference type="ARBA" id="ARBA00031706"/>
    </source>
</evidence>
<keyword evidence="9" id="KW-0804">Transcription</keyword>
<dbReference type="FunFam" id="1.10.472.10:FF:000019">
    <property type="entry name" value="transcription initiation factor IIB"/>
    <property type="match status" value="1"/>
</dbReference>
<comment type="similarity">
    <text evidence="2">Belongs to the TFIIB family.</text>
</comment>
<dbReference type="Proteomes" id="UP000183832">
    <property type="component" value="Unassembled WGS sequence"/>
</dbReference>
<protein>
    <recommendedName>
        <fullName evidence="3">Transcription initiation factor IIB</fullName>
    </recommendedName>
    <alternativeName>
        <fullName evidence="11">General transcription factor TFIIB</fullName>
    </alternativeName>
</protein>